<comment type="caution">
    <text evidence="1">The sequence shown here is derived from an EMBL/GenBank/DDBJ whole genome shotgun (WGS) entry which is preliminary data.</text>
</comment>
<accession>A0A4Z2IDI5</accession>
<evidence type="ECO:0000313" key="2">
    <source>
        <dbReference type="Proteomes" id="UP000314294"/>
    </source>
</evidence>
<dbReference type="AlphaFoldDB" id="A0A4Z2IDI5"/>
<name>A0A4Z2IDI5_9TELE</name>
<reference evidence="1 2" key="1">
    <citation type="submission" date="2019-03" db="EMBL/GenBank/DDBJ databases">
        <title>First draft genome of Liparis tanakae, snailfish: a comprehensive survey of snailfish specific genes.</title>
        <authorList>
            <person name="Kim W."/>
            <person name="Song I."/>
            <person name="Jeong J.-H."/>
            <person name="Kim D."/>
            <person name="Kim S."/>
            <person name="Ryu S."/>
            <person name="Song J.Y."/>
            <person name="Lee S.K."/>
        </authorList>
    </citation>
    <scope>NUCLEOTIDE SEQUENCE [LARGE SCALE GENOMIC DNA]</scope>
    <source>
        <tissue evidence="1">Muscle</tissue>
    </source>
</reference>
<protein>
    <submittedName>
        <fullName evidence="1">Uncharacterized protein</fullName>
    </submittedName>
</protein>
<sequence length="202" mass="22296">MEQRKAWASGWQPVCSRGLHSSDRGTTSASRLLWPKKLGSRISEYPTSLQTLICCGMVTQRVDWLMSNAAVWLVSNAMVRRAAVRSTAMPRESTSKVSQPHQPVSLLSTTYQRRRDDGDNGLFCDDCRRGEGGRAGWGLSPHESEVSIPPSLPRSLWSQTCQNKPNSSRPCSYSWAWVPAPSAAEIASMQPGRSPANFYGPI</sequence>
<evidence type="ECO:0000313" key="1">
    <source>
        <dbReference type="EMBL" id="TNN76030.1"/>
    </source>
</evidence>
<gene>
    <name evidence="1" type="ORF">EYF80_013793</name>
</gene>
<proteinExistence type="predicted"/>
<organism evidence="1 2">
    <name type="scientific">Liparis tanakae</name>
    <name type="common">Tanaka's snailfish</name>
    <dbReference type="NCBI Taxonomy" id="230148"/>
    <lineage>
        <taxon>Eukaryota</taxon>
        <taxon>Metazoa</taxon>
        <taxon>Chordata</taxon>
        <taxon>Craniata</taxon>
        <taxon>Vertebrata</taxon>
        <taxon>Euteleostomi</taxon>
        <taxon>Actinopterygii</taxon>
        <taxon>Neopterygii</taxon>
        <taxon>Teleostei</taxon>
        <taxon>Neoteleostei</taxon>
        <taxon>Acanthomorphata</taxon>
        <taxon>Eupercaria</taxon>
        <taxon>Perciformes</taxon>
        <taxon>Cottioidei</taxon>
        <taxon>Cottales</taxon>
        <taxon>Liparidae</taxon>
        <taxon>Liparis</taxon>
    </lineage>
</organism>
<keyword evidence="2" id="KW-1185">Reference proteome</keyword>
<dbReference type="EMBL" id="SRLO01000097">
    <property type="protein sequence ID" value="TNN76030.1"/>
    <property type="molecule type" value="Genomic_DNA"/>
</dbReference>
<dbReference type="Proteomes" id="UP000314294">
    <property type="component" value="Unassembled WGS sequence"/>
</dbReference>